<dbReference type="PROSITE" id="PS50096">
    <property type="entry name" value="IQ"/>
    <property type="match status" value="1"/>
</dbReference>
<protein>
    <submittedName>
        <fullName evidence="7">Leucine-rich repeat-containing protein 1</fullName>
    </submittedName>
</protein>
<dbReference type="InterPro" id="IPR032675">
    <property type="entry name" value="LRR_dom_sf"/>
</dbReference>
<dbReference type="PROSITE" id="PS50053">
    <property type="entry name" value="UBIQUITIN_2"/>
    <property type="match status" value="1"/>
</dbReference>
<dbReference type="SUPFAM" id="SSF47473">
    <property type="entry name" value="EF-hand"/>
    <property type="match status" value="2"/>
</dbReference>
<dbReference type="CDD" id="cd17039">
    <property type="entry name" value="Ubl_ubiquitin_like"/>
    <property type="match status" value="1"/>
</dbReference>
<name>A0A2R5G9D2_9STRA</name>
<keyword evidence="3" id="KW-0175">Coiled coil</keyword>
<dbReference type="GO" id="GO:0005737">
    <property type="term" value="C:cytoplasm"/>
    <property type="evidence" value="ECO:0007669"/>
    <property type="project" value="TreeGrafter"/>
</dbReference>
<feature type="region of interest" description="Disordered" evidence="4">
    <location>
        <begin position="1"/>
        <end position="47"/>
    </location>
</feature>
<feature type="compositionally biased region" description="Basic and acidic residues" evidence="4">
    <location>
        <begin position="1875"/>
        <end position="1892"/>
    </location>
</feature>
<reference evidence="7 8" key="1">
    <citation type="submission" date="2017-12" db="EMBL/GenBank/DDBJ databases">
        <title>Sequencing, de novo assembly and annotation of complete genome of a new Thraustochytrid species, strain FCC1311.</title>
        <authorList>
            <person name="Sedici K."/>
            <person name="Godart F."/>
            <person name="Aiese Cigliano R."/>
            <person name="Sanseverino W."/>
            <person name="Barakat M."/>
            <person name="Ortet P."/>
            <person name="Marechal E."/>
            <person name="Cagnac O."/>
            <person name="Amato A."/>
        </authorList>
    </citation>
    <scope>NUCLEOTIDE SEQUENCE [LARGE SCALE GENOMIC DNA]</scope>
</reference>
<evidence type="ECO:0000313" key="7">
    <source>
        <dbReference type="EMBL" id="GBG27650.1"/>
    </source>
</evidence>
<feature type="compositionally biased region" description="Polar residues" evidence="4">
    <location>
        <begin position="1617"/>
        <end position="1628"/>
    </location>
</feature>
<accession>A0A2R5G9D2</accession>
<keyword evidence="2" id="KW-0677">Repeat</keyword>
<keyword evidence="1" id="KW-0433">Leucine-rich repeat</keyword>
<sequence>MIVGDEDEDTSLIVGDFEEDDNVYRHEDGTGAGDGRGWVPPPPSEASASVFVTAPLRSRAAAADRRSWQRVSAPTRDAFGKSTALWEDGQVKAASASAKSSQQDASKNYIIAGIDCVAIVKRLRNCWLLSGESAPEATAASTALALKLSLADKAFENPEAWLDAVIQSHQQQQRQQQQQQHQTLSLMSGGDTAHSQAKVYEWEQRWASADAHEREEAAVRIRSLALAIRRALVAEAAFESIETAEDTILEAVRKEGLEDKEANEDKDQGTRLVAHAATRLQATWRGFKSRHIIADLEKKELLDLEAGLAHDREAFRKRDVAKLQRIARQRATKRYELLRTQFGSDEASKDANAGPNRLRLTPGLETARLCALPEMGSIQQEMGFAFDVFIHKLWKVCVTLRAQITERDATRSLLDFEADLRELPSFGADGRVSREDLEAYFATHASSLTTHERDFFLAVLDSAGDGLIPITRVAGLARGALSDRRHLAANWAFEKLYFEPMAVPKSDRLANLIEFYTQFAPSKLEENKAQTVHQRYKDNERVNKDLFQKLYAKHAPWLSPPEHLWSRRAQRALAERHCLAPAAEVVARYRSLLDKTNNLVAEGSNAAEPLEPKARNALLQALASLETAMQPPRGDAHDTLLSSMTRADWLTFHAELSAGIGDDERFERIVCDANDIRREEWMQFAEKRARRDLMLRDKWAIDRILQDAEERKMSKLRSRLSARNFEDYERDLYEVLRKVRGAFLRVCGTDRTLDNLEREFQEAPSFGDDRKLSRRDFRAALTRYGIILTREETKTLLMHYDTENTGSISIDAFFYGIRAARAARTARARVANENQTTGDIGKRQRRWTKAVRRALVPEREKHWVRYQDESGRPYWSCRLTAERTWVKPRHFERSDKAKWESETKRRVHWALQTLKKYYVQANATLDAQLAVVRSIATRVLALPSHGLSSLPQSIFASPALRQMTHLLLDGNALSAVPRALLDLRSLRYMSMCHNNISKLDAIDLRAQDSCFTNLCTLRLSHNCLQQIPKALSALSTLRELVLDHNQIATVASGAFAGLELSVLELSSNRIRALPEDEADWISMASKLITLNLRNNQLSTAPRPLGDCLGALVDLDLGDNRIAALPESFGSGLGSLKTLHLEGNNLLRLPSGVGRAKSLETLTLQHNALAELPDSLCSLAALRELRVNNNRLAALPDRIGDLESLKSLKLQCNRLTRLPANFASLSSLTECWLHQNDIEVLPTGVPPMLEKWKLHNNRLRDLPASIGEQGSRLTHLDLAGNLIRQLPRSFYRLRALSSLRLEGNPLEERLAEVAQKGKFRTHDEENYGILLRKLIDGLKSYDLENRVDTALGVTVAQAMRESAYELQEKLQQAKEVALGVSAQRAAQRAESTGAGDEGAQGVKAAVGRGRSLTQQALARCLRRFANKEAIADRNGEISKKGFQTCIQVVGNLLTPSEVARLTARVIVNFQREDKPELVCFEAFVDSLEHVARVGSLREQPDKFAARNFEVARAVIRFCAAQHSRATTNAARRLIKSPSSTKSSARSAHSKTPRAQGSSRTGGVAKADVLKNLHERNQEIDKEISQLQRNLGVAQKKATVVLEYDRLEQQRSVFGGAKSATSHRPQSAIPSRQRKSRGRGPARPSTASPQHVSPRSQRCGAAKNDETEELWAALRVKNREVQALRRTLQQTQAMANHYNEEIAQEVRSVEERRKRRAKKDDTQDLSLEERERRAAEKERRKKLRGIFDRHAEKELQALGAAGVGNVGVPLSQHKRVIAKGRMIAALGDFFRQFGNGRFDATDSKEWQARLLGAVDEAFTGGQRDAKTGTFIAYDQQGKGALEWTEFLRFVGELEQRLSLTSENAAAERAQGDEGEEREEKEVEEGKTFGNEREAPLVSTSPDNASSGFSVFVDFIASVSRTKAIAIPSDAETVGRLKTRLAFSEALPVESILLLYKGKRLADSLSMRQAGVKAGAHVKLLMRQ</sequence>
<dbReference type="InterPro" id="IPR003591">
    <property type="entry name" value="Leu-rich_rpt_typical-subtyp"/>
</dbReference>
<dbReference type="Gene3D" id="3.10.20.90">
    <property type="entry name" value="Phosphatidylinositol 3-kinase Catalytic Subunit, Chain A, domain 1"/>
    <property type="match status" value="1"/>
</dbReference>
<dbReference type="PANTHER" id="PTHR48051:SF1">
    <property type="entry name" value="RAS SUPPRESSOR PROTEIN 1"/>
    <property type="match status" value="1"/>
</dbReference>
<feature type="region of interest" description="Disordered" evidence="4">
    <location>
        <begin position="1611"/>
        <end position="1662"/>
    </location>
</feature>
<dbReference type="PROSITE" id="PS50020">
    <property type="entry name" value="WW_DOMAIN_2"/>
    <property type="match status" value="1"/>
</dbReference>
<keyword evidence="8" id="KW-1185">Reference proteome</keyword>
<dbReference type="Pfam" id="PF00240">
    <property type="entry name" value="ubiquitin"/>
    <property type="match status" value="1"/>
</dbReference>
<evidence type="ECO:0000259" key="6">
    <source>
        <dbReference type="PROSITE" id="PS50053"/>
    </source>
</evidence>
<proteinExistence type="predicted"/>
<dbReference type="SUPFAM" id="SSF54236">
    <property type="entry name" value="Ubiquitin-like"/>
    <property type="match status" value="1"/>
</dbReference>
<feature type="domain" description="WW" evidence="5">
    <location>
        <begin position="857"/>
        <end position="890"/>
    </location>
</feature>
<evidence type="ECO:0000256" key="1">
    <source>
        <dbReference type="ARBA" id="ARBA00022614"/>
    </source>
</evidence>
<dbReference type="PROSITE" id="PS51450">
    <property type="entry name" value="LRR"/>
    <property type="match status" value="2"/>
</dbReference>
<feature type="region of interest" description="Disordered" evidence="4">
    <location>
        <begin position="1527"/>
        <end position="1562"/>
    </location>
</feature>
<feature type="domain" description="Ubiquitin-like" evidence="6">
    <location>
        <begin position="1929"/>
        <end position="1981"/>
    </location>
</feature>
<evidence type="ECO:0000256" key="3">
    <source>
        <dbReference type="SAM" id="Coils"/>
    </source>
</evidence>
<dbReference type="OrthoDB" id="1060944at2759"/>
<feature type="region of interest" description="Disordered" evidence="4">
    <location>
        <begin position="1859"/>
        <end position="1899"/>
    </location>
</feature>
<dbReference type="EMBL" id="BEYU01000034">
    <property type="protein sequence ID" value="GBG27650.1"/>
    <property type="molecule type" value="Genomic_DNA"/>
</dbReference>
<dbReference type="SMART" id="SM00213">
    <property type="entry name" value="UBQ"/>
    <property type="match status" value="1"/>
</dbReference>
<evidence type="ECO:0000256" key="2">
    <source>
        <dbReference type="ARBA" id="ARBA00022737"/>
    </source>
</evidence>
<dbReference type="Gene3D" id="1.10.238.10">
    <property type="entry name" value="EF-hand"/>
    <property type="match status" value="1"/>
</dbReference>
<organism evidence="7 8">
    <name type="scientific">Hondaea fermentalgiana</name>
    <dbReference type="NCBI Taxonomy" id="2315210"/>
    <lineage>
        <taxon>Eukaryota</taxon>
        <taxon>Sar</taxon>
        <taxon>Stramenopiles</taxon>
        <taxon>Bigyra</taxon>
        <taxon>Labyrinthulomycetes</taxon>
        <taxon>Thraustochytrida</taxon>
        <taxon>Thraustochytriidae</taxon>
        <taxon>Hondaea</taxon>
    </lineage>
</organism>
<evidence type="ECO:0000259" key="5">
    <source>
        <dbReference type="PROSITE" id="PS50020"/>
    </source>
</evidence>
<dbReference type="InterPro" id="IPR011992">
    <property type="entry name" value="EF-hand-dom_pair"/>
</dbReference>
<dbReference type="InterPro" id="IPR001611">
    <property type="entry name" value="Leu-rich_rpt"/>
</dbReference>
<dbReference type="InterPro" id="IPR029071">
    <property type="entry name" value="Ubiquitin-like_domsf"/>
</dbReference>
<comment type="caution">
    <text evidence="7">The sequence shown here is derived from an EMBL/GenBank/DDBJ whole genome shotgun (WGS) entry which is preliminary data.</text>
</comment>
<dbReference type="InParanoid" id="A0A2R5G9D2"/>
<dbReference type="Pfam" id="PF13855">
    <property type="entry name" value="LRR_8"/>
    <property type="match status" value="3"/>
</dbReference>
<dbReference type="FunFam" id="3.80.10.10:FF:001164">
    <property type="entry name" value="GH01279p"/>
    <property type="match status" value="1"/>
</dbReference>
<dbReference type="SMART" id="SM00364">
    <property type="entry name" value="LRR_BAC"/>
    <property type="match status" value="8"/>
</dbReference>
<evidence type="ECO:0000256" key="4">
    <source>
        <dbReference type="SAM" id="MobiDB-lite"/>
    </source>
</evidence>
<dbReference type="Gene3D" id="3.80.10.10">
    <property type="entry name" value="Ribonuclease Inhibitor"/>
    <property type="match status" value="2"/>
</dbReference>
<feature type="region of interest" description="Disordered" evidence="4">
    <location>
        <begin position="1711"/>
        <end position="1733"/>
    </location>
</feature>
<dbReference type="InterPro" id="IPR000626">
    <property type="entry name" value="Ubiquitin-like_dom"/>
</dbReference>
<feature type="coiled-coil region" evidence="3">
    <location>
        <begin position="1568"/>
        <end position="1595"/>
    </location>
</feature>
<dbReference type="InterPro" id="IPR001202">
    <property type="entry name" value="WW_dom"/>
</dbReference>
<evidence type="ECO:0000313" key="8">
    <source>
        <dbReference type="Proteomes" id="UP000241890"/>
    </source>
</evidence>
<feature type="compositionally biased region" description="Low complexity" evidence="4">
    <location>
        <begin position="1534"/>
        <end position="1545"/>
    </location>
</feature>
<gene>
    <name evidence="7" type="ORF">FCC1311_038732</name>
</gene>
<dbReference type="SUPFAM" id="SSF52058">
    <property type="entry name" value="L domain-like"/>
    <property type="match status" value="2"/>
</dbReference>
<dbReference type="InterPro" id="IPR050216">
    <property type="entry name" value="LRR_domain-containing"/>
</dbReference>
<feature type="compositionally biased region" description="Acidic residues" evidence="4">
    <location>
        <begin position="1"/>
        <end position="21"/>
    </location>
</feature>
<dbReference type="SMART" id="SM00369">
    <property type="entry name" value="LRR_TYP"/>
    <property type="match status" value="12"/>
</dbReference>
<dbReference type="Proteomes" id="UP000241890">
    <property type="component" value="Unassembled WGS sequence"/>
</dbReference>
<dbReference type="PANTHER" id="PTHR48051">
    <property type="match status" value="1"/>
</dbReference>
<feature type="compositionally biased region" description="Polar residues" evidence="4">
    <location>
        <begin position="1643"/>
        <end position="1654"/>
    </location>
</feature>